<evidence type="ECO:0000313" key="11">
    <source>
        <dbReference type="Proteomes" id="UP000078559"/>
    </source>
</evidence>
<dbReference type="Proteomes" id="UP000078559">
    <property type="component" value="Chromosome 4"/>
</dbReference>
<evidence type="ECO:0000256" key="3">
    <source>
        <dbReference type="ARBA" id="ARBA00022475"/>
    </source>
</evidence>
<sequence>MMGTIITGVAFGAALVASGMYSPYLITSQFSFEKWNMVQIFLTATACSALSLKILQHLGLKVPPPRPYSSVGLLGSSSSSSSLDGNIIGGAILGVGMSLSASCPGIVFPQLAMGVPSAPLTAAGAAIGGIFWSAVLRPRIASRKLQRRRGEMAGEEQQQGGEEKKKKKKKTQKQKQKQKQQPPRTLAELAGTGQTLTFLTYETLLVVLVAAAATRAPSAPSALHPVAGGLAIGGAQLVSLLLRGSLLGASGCYEHLGDWVVYLSRGSKGPRPAISSLVFSGAMMAGARVMMAWTRPSWALAARDDAALLMAVPPLRALVGGFLMAVGSRVAGGCASGHGISGMGLMSVSSFVSMFATFAAAIAVSRVAR</sequence>
<organism evidence="10 11">
    <name type="scientific">Cytospora mali</name>
    <name type="common">Apple Valsa canker fungus</name>
    <name type="synonym">Valsa mali</name>
    <dbReference type="NCBI Taxonomy" id="578113"/>
    <lineage>
        <taxon>Eukaryota</taxon>
        <taxon>Fungi</taxon>
        <taxon>Dikarya</taxon>
        <taxon>Ascomycota</taxon>
        <taxon>Pezizomycotina</taxon>
        <taxon>Sordariomycetes</taxon>
        <taxon>Sordariomycetidae</taxon>
        <taxon>Diaporthales</taxon>
        <taxon>Cytosporaceae</taxon>
        <taxon>Cytospora</taxon>
    </lineage>
</organism>
<dbReference type="SMR" id="A0A194VWH7"/>
<reference evidence="10" key="1">
    <citation type="submission" date="2014-12" db="EMBL/GenBank/DDBJ databases">
        <title>Genome Sequence of Valsa Canker Pathogens Uncovers a Specific Adaption of Colonization on Woody Bark.</title>
        <authorList>
            <person name="Yin Z."/>
            <person name="Liu H."/>
            <person name="Gao X."/>
            <person name="Li Z."/>
            <person name="Song N."/>
            <person name="Ke X."/>
            <person name="Dai Q."/>
            <person name="Wu Y."/>
            <person name="Sun Y."/>
            <person name="Xu J.-R."/>
            <person name="Kang Z.K."/>
            <person name="Wang L."/>
            <person name="Huang L."/>
        </authorList>
    </citation>
    <scope>NUCLEOTIDE SEQUENCE [LARGE SCALE GENOMIC DNA]</scope>
    <source>
        <strain evidence="10">03-8</strain>
    </source>
</reference>
<feature type="transmembrane region" description="Helical" evidence="9">
    <location>
        <begin position="306"/>
        <end position="327"/>
    </location>
</feature>
<dbReference type="PANTHER" id="PTHR30574">
    <property type="entry name" value="INNER MEMBRANE PROTEIN YEDE"/>
    <property type="match status" value="1"/>
</dbReference>
<evidence type="ECO:0000313" key="10">
    <source>
        <dbReference type="EMBL" id="KUI68170.1"/>
    </source>
</evidence>
<evidence type="ECO:0000256" key="5">
    <source>
        <dbReference type="ARBA" id="ARBA00022692"/>
    </source>
</evidence>
<keyword evidence="7 9" id="KW-0472">Membrane</keyword>
<keyword evidence="5 9" id="KW-0812">Transmembrane</keyword>
<protein>
    <submittedName>
        <fullName evidence="10">Uncharacterized protein</fullName>
    </submittedName>
</protein>
<evidence type="ECO:0000256" key="6">
    <source>
        <dbReference type="ARBA" id="ARBA00022989"/>
    </source>
</evidence>
<proteinExistence type="predicted"/>
<evidence type="ECO:0000256" key="1">
    <source>
        <dbReference type="ARBA" id="ARBA00004429"/>
    </source>
</evidence>
<name>A0A194VWH7_CYTMA</name>
<dbReference type="InterPro" id="IPR007272">
    <property type="entry name" value="Sulf_transp_TsuA/YedE"/>
</dbReference>
<keyword evidence="4" id="KW-0997">Cell inner membrane</keyword>
<keyword evidence="6 9" id="KW-1133">Transmembrane helix</keyword>
<dbReference type="GO" id="GO:0005886">
    <property type="term" value="C:plasma membrane"/>
    <property type="evidence" value="ECO:0007669"/>
    <property type="project" value="UniProtKB-SubCell"/>
</dbReference>
<feature type="transmembrane region" description="Helical" evidence="9">
    <location>
        <begin position="339"/>
        <end position="364"/>
    </location>
</feature>
<comment type="subcellular location">
    <subcellularLocation>
        <location evidence="1">Cell inner membrane</location>
        <topology evidence="1">Multi-pass membrane protein</topology>
    </subcellularLocation>
</comment>
<evidence type="ECO:0000256" key="7">
    <source>
        <dbReference type="ARBA" id="ARBA00023136"/>
    </source>
</evidence>
<feature type="region of interest" description="Disordered" evidence="8">
    <location>
        <begin position="145"/>
        <end position="187"/>
    </location>
</feature>
<keyword evidence="3" id="KW-1003">Cell membrane</keyword>
<feature type="compositionally biased region" description="Basic residues" evidence="8">
    <location>
        <begin position="165"/>
        <end position="178"/>
    </location>
</feature>
<gene>
    <name evidence="10" type="ORF">VM1G_04240</name>
</gene>
<dbReference type="EMBL" id="CM003101">
    <property type="protein sequence ID" value="KUI68170.1"/>
    <property type="molecule type" value="Genomic_DNA"/>
</dbReference>
<dbReference type="OrthoDB" id="10254418at2759"/>
<accession>A0A194VWH7</accession>
<keyword evidence="2" id="KW-0813">Transport</keyword>
<dbReference type="PANTHER" id="PTHR30574:SF1">
    <property type="entry name" value="SULPHUR TRANSPORT DOMAIN-CONTAINING PROTEIN"/>
    <property type="match status" value="1"/>
</dbReference>
<evidence type="ECO:0000256" key="4">
    <source>
        <dbReference type="ARBA" id="ARBA00022519"/>
    </source>
</evidence>
<feature type="transmembrane region" description="Helical" evidence="9">
    <location>
        <begin position="120"/>
        <end position="140"/>
    </location>
</feature>
<evidence type="ECO:0000256" key="9">
    <source>
        <dbReference type="SAM" id="Phobius"/>
    </source>
</evidence>
<dbReference type="AlphaFoldDB" id="A0A194VWH7"/>
<feature type="transmembrane region" description="Helical" evidence="9">
    <location>
        <begin position="35"/>
        <end position="55"/>
    </location>
</feature>
<evidence type="ECO:0000256" key="8">
    <source>
        <dbReference type="SAM" id="MobiDB-lite"/>
    </source>
</evidence>
<keyword evidence="11" id="KW-1185">Reference proteome</keyword>
<evidence type="ECO:0000256" key="2">
    <source>
        <dbReference type="ARBA" id="ARBA00022448"/>
    </source>
</evidence>
<dbReference type="Pfam" id="PF04143">
    <property type="entry name" value="Sulf_transp"/>
    <property type="match status" value="1"/>
</dbReference>